<feature type="region of interest" description="Disordered" evidence="2">
    <location>
        <begin position="1"/>
        <end position="59"/>
    </location>
</feature>
<evidence type="ECO:0000259" key="3">
    <source>
        <dbReference type="PROSITE" id="PS50994"/>
    </source>
</evidence>
<proteinExistence type="predicted"/>
<sequence>MPPKTRQHRDSDKHEPEDESSGEDCDDFGPAEADHATVGNDRTASGATPTTTTSRNDVIGITEDQLARLITNVIRGLPTPPTNAGRQTETPTAMPTDAMYSAAATPTPTPTQGNFTRCTARFDGTTRSAEVLEAFIESVLVYKECAAVSDEHALRGLPMLLTGDAAVWWQGVRTTVKDWDDAIRRLRFMYGAPRPAYRIFRQIFAEEQTDERSDSFISRVRANLSRLPYKLHEQVQVDIVYGLLNHKIRKRVPYESVKSIDWLLEQARFVEDTLVSNDDHLFSYNSRNKNASDKNDNAYVHVVNRPNARNANSNVNPSSVRNANVNIFSRTETDANTTPSSLNTVIRPSRNRPRCSLCKRFGHITDECRSRSTPGKGGTDFDKPKLFCYGCGQVGVVRSKCSTCVNKTAGKESPKLEFQNIYIDDVRISSRPIVKIEVAGRAGVALFDTGATHSKIIEDLEENDDPFRGRNWSTRGYLISDGILYRCLPETDDEDCACLVVPEHEREKILADLHDAPTAGHFGVERTLQRIRTRYFWPGMRDYVAEYIKQCTACQRYKADNRKPAGLLQTPASTRRFEVVSVDLFGPLPRTAKGNRWILIIEDVSSRWVELFALENATSAECTEILVAEIFLRYGVPRRLISDNGVQFVGEVMQQACHVMGIKQYLTPLYHPEANPVERKNRDLKPQLAILVGKDHTSWDTHLAAIRFAMNSAVTANTGFSPAFLTFGRELRAPSDAVADMKTIVDSDNFVANITPYLPRLSTALLDARDVHERAQSVQKACADEGRRAPPDYKVGDLVLLKAQGPNDAGPGQTAKFIPRRDGPYRIREIVSPSTYQLEGVGKSEPIGRYHASHLTPFIGDVVAPVREKRRRGRPRRYSPSDPSPNARTLCSN</sequence>
<dbReference type="Gene3D" id="1.10.340.70">
    <property type="match status" value="1"/>
</dbReference>
<keyword evidence="5" id="KW-1185">Reference proteome</keyword>
<reference evidence="4 5" key="1">
    <citation type="submission" date="2024-06" db="EMBL/GenBank/DDBJ databases">
        <title>A chromosome-level genome assembly of beet webworm, Loxostege sticticalis.</title>
        <authorList>
            <person name="Zhang Y."/>
        </authorList>
    </citation>
    <scope>NUCLEOTIDE SEQUENCE [LARGE SCALE GENOMIC DNA]</scope>
    <source>
        <strain evidence="4">AQ026</strain>
        <tissue evidence="4">Whole body</tissue>
    </source>
</reference>
<dbReference type="InterPro" id="IPR041588">
    <property type="entry name" value="Integrase_H2C2"/>
</dbReference>
<dbReference type="Pfam" id="PF17921">
    <property type="entry name" value="Integrase_H2C2"/>
    <property type="match status" value="1"/>
</dbReference>
<dbReference type="InterPro" id="IPR050951">
    <property type="entry name" value="Retrovirus_Pol_polyprotein"/>
</dbReference>
<feature type="domain" description="Integrase catalytic" evidence="3">
    <location>
        <begin position="567"/>
        <end position="730"/>
    </location>
</feature>
<accession>A0ABR3IJZ4</accession>
<protein>
    <recommendedName>
        <fullName evidence="1">RNA-directed DNA polymerase</fullName>
        <ecNumber evidence="1">2.7.7.49</ecNumber>
    </recommendedName>
</protein>
<dbReference type="Gene3D" id="3.30.420.10">
    <property type="entry name" value="Ribonuclease H-like superfamily/Ribonuclease H"/>
    <property type="match status" value="1"/>
</dbReference>
<dbReference type="EMBL" id="JBEUOH010000002">
    <property type="protein sequence ID" value="KAL0901404.1"/>
    <property type="molecule type" value="Genomic_DNA"/>
</dbReference>
<dbReference type="InterPro" id="IPR001584">
    <property type="entry name" value="Integrase_cat-core"/>
</dbReference>
<dbReference type="PANTHER" id="PTHR37984">
    <property type="entry name" value="PROTEIN CBG26694"/>
    <property type="match status" value="1"/>
</dbReference>
<dbReference type="Pfam" id="PF00665">
    <property type="entry name" value="rve"/>
    <property type="match status" value="1"/>
</dbReference>
<dbReference type="SUPFAM" id="SSF53098">
    <property type="entry name" value="Ribonuclease H-like"/>
    <property type="match status" value="1"/>
</dbReference>
<feature type="compositionally biased region" description="Low complexity" evidence="2">
    <location>
        <begin position="43"/>
        <end position="54"/>
    </location>
</feature>
<dbReference type="PROSITE" id="PS50994">
    <property type="entry name" value="INTEGRASE"/>
    <property type="match status" value="1"/>
</dbReference>
<feature type="compositionally biased region" description="Basic residues" evidence="2">
    <location>
        <begin position="868"/>
        <end position="877"/>
    </location>
</feature>
<evidence type="ECO:0000256" key="1">
    <source>
        <dbReference type="ARBA" id="ARBA00012493"/>
    </source>
</evidence>
<dbReference type="SUPFAM" id="SSF57756">
    <property type="entry name" value="Retrovirus zinc finger-like domains"/>
    <property type="match status" value="1"/>
</dbReference>
<dbReference type="InterPro" id="IPR036397">
    <property type="entry name" value="RNaseH_sf"/>
</dbReference>
<evidence type="ECO:0000313" key="5">
    <source>
        <dbReference type="Proteomes" id="UP001549920"/>
    </source>
</evidence>
<feature type="compositionally biased region" description="Acidic residues" evidence="2">
    <location>
        <begin position="17"/>
        <end position="29"/>
    </location>
</feature>
<dbReference type="Proteomes" id="UP001549920">
    <property type="component" value="Unassembled WGS sequence"/>
</dbReference>
<organism evidence="4 5">
    <name type="scientific">Loxostege sticticalis</name>
    <name type="common">Beet webworm moth</name>
    <dbReference type="NCBI Taxonomy" id="481309"/>
    <lineage>
        <taxon>Eukaryota</taxon>
        <taxon>Metazoa</taxon>
        <taxon>Ecdysozoa</taxon>
        <taxon>Arthropoda</taxon>
        <taxon>Hexapoda</taxon>
        <taxon>Insecta</taxon>
        <taxon>Pterygota</taxon>
        <taxon>Neoptera</taxon>
        <taxon>Endopterygota</taxon>
        <taxon>Lepidoptera</taxon>
        <taxon>Glossata</taxon>
        <taxon>Ditrysia</taxon>
        <taxon>Pyraloidea</taxon>
        <taxon>Crambidae</taxon>
        <taxon>Pyraustinae</taxon>
        <taxon>Loxostege</taxon>
    </lineage>
</organism>
<evidence type="ECO:0000313" key="4">
    <source>
        <dbReference type="EMBL" id="KAL0901404.1"/>
    </source>
</evidence>
<dbReference type="Gene3D" id="4.10.60.10">
    <property type="entry name" value="Zinc finger, CCHC-type"/>
    <property type="match status" value="1"/>
</dbReference>
<evidence type="ECO:0000256" key="2">
    <source>
        <dbReference type="SAM" id="MobiDB-lite"/>
    </source>
</evidence>
<feature type="region of interest" description="Disordered" evidence="2">
    <location>
        <begin position="868"/>
        <end position="893"/>
    </location>
</feature>
<name>A0ABR3IJZ4_LOXSC</name>
<dbReference type="InterPro" id="IPR012337">
    <property type="entry name" value="RNaseH-like_sf"/>
</dbReference>
<comment type="caution">
    <text evidence="4">The sequence shown here is derived from an EMBL/GenBank/DDBJ whole genome shotgun (WGS) entry which is preliminary data.</text>
</comment>
<dbReference type="PANTHER" id="PTHR37984:SF5">
    <property type="entry name" value="PROTEIN NYNRIN-LIKE"/>
    <property type="match status" value="1"/>
</dbReference>
<dbReference type="EC" id="2.7.7.49" evidence="1"/>
<gene>
    <name evidence="4" type="ORF">ABMA27_006676</name>
</gene>
<dbReference type="InterPro" id="IPR036875">
    <property type="entry name" value="Znf_CCHC_sf"/>
</dbReference>